<dbReference type="PANTHER" id="PTHR33545:SF5">
    <property type="entry name" value="UPF0750 MEMBRANE PROTEIN YITT"/>
    <property type="match status" value="1"/>
</dbReference>
<evidence type="ECO:0000256" key="4">
    <source>
        <dbReference type="ARBA" id="ARBA00022989"/>
    </source>
</evidence>
<feature type="transmembrane region" description="Helical" evidence="6">
    <location>
        <begin position="61"/>
        <end position="78"/>
    </location>
</feature>
<dbReference type="PIRSF" id="PIRSF006483">
    <property type="entry name" value="Membrane_protein_YitT"/>
    <property type="match status" value="1"/>
</dbReference>
<dbReference type="InterPro" id="IPR015867">
    <property type="entry name" value="N-reg_PII/ATP_PRibTrfase_C"/>
</dbReference>
<keyword evidence="9" id="KW-1185">Reference proteome</keyword>
<feature type="transmembrane region" description="Helical" evidence="6">
    <location>
        <begin position="158"/>
        <end position="180"/>
    </location>
</feature>
<evidence type="ECO:0000256" key="5">
    <source>
        <dbReference type="ARBA" id="ARBA00023136"/>
    </source>
</evidence>
<dbReference type="PANTHER" id="PTHR33545">
    <property type="entry name" value="UPF0750 MEMBRANE PROTEIN YITT-RELATED"/>
    <property type="match status" value="1"/>
</dbReference>
<gene>
    <name evidence="8" type="ORF">JYU14_00005</name>
</gene>
<accession>A0ABS3ATX6</accession>
<evidence type="ECO:0000259" key="7">
    <source>
        <dbReference type="Pfam" id="PF10035"/>
    </source>
</evidence>
<evidence type="ECO:0000313" key="9">
    <source>
        <dbReference type="Proteomes" id="UP000722121"/>
    </source>
</evidence>
<comment type="subcellular location">
    <subcellularLocation>
        <location evidence="1">Cell membrane</location>
        <topology evidence="1">Multi-pass membrane protein</topology>
    </subcellularLocation>
</comment>
<organism evidence="8 9">
    <name type="scientific">Simkania negevensis</name>
    <dbReference type="NCBI Taxonomy" id="83561"/>
    <lineage>
        <taxon>Bacteria</taxon>
        <taxon>Pseudomonadati</taxon>
        <taxon>Chlamydiota</taxon>
        <taxon>Chlamydiia</taxon>
        <taxon>Parachlamydiales</taxon>
        <taxon>Simkaniaceae</taxon>
        <taxon>Simkania</taxon>
    </lineage>
</organism>
<dbReference type="Proteomes" id="UP000722121">
    <property type="component" value="Unassembled WGS sequence"/>
</dbReference>
<evidence type="ECO:0000256" key="3">
    <source>
        <dbReference type="ARBA" id="ARBA00022692"/>
    </source>
</evidence>
<keyword evidence="2" id="KW-1003">Cell membrane</keyword>
<evidence type="ECO:0000256" key="1">
    <source>
        <dbReference type="ARBA" id="ARBA00004651"/>
    </source>
</evidence>
<dbReference type="EMBL" id="JAFITR010000001">
    <property type="protein sequence ID" value="MBN4066457.1"/>
    <property type="molecule type" value="Genomic_DNA"/>
</dbReference>
<comment type="caution">
    <text evidence="8">The sequence shown here is derived from an EMBL/GenBank/DDBJ whole genome shotgun (WGS) entry which is preliminary data.</text>
</comment>
<dbReference type="CDD" id="cd16380">
    <property type="entry name" value="YitT_C"/>
    <property type="match status" value="1"/>
</dbReference>
<protein>
    <submittedName>
        <fullName evidence="8">YitT family protein</fullName>
    </submittedName>
</protein>
<dbReference type="InterPro" id="IPR019264">
    <property type="entry name" value="DUF2179"/>
</dbReference>
<dbReference type="InterPro" id="IPR051461">
    <property type="entry name" value="UPF0750_membrane"/>
</dbReference>
<evidence type="ECO:0000256" key="6">
    <source>
        <dbReference type="SAM" id="Phobius"/>
    </source>
</evidence>
<feature type="transmembrane region" description="Helical" evidence="6">
    <location>
        <begin position="12"/>
        <end position="36"/>
    </location>
</feature>
<keyword evidence="4 6" id="KW-1133">Transmembrane helix</keyword>
<name>A0ABS3ATX6_9BACT</name>
<proteinExistence type="predicted"/>
<feature type="transmembrane region" description="Helical" evidence="6">
    <location>
        <begin position="118"/>
        <end position="137"/>
    </location>
</feature>
<dbReference type="Gene3D" id="3.30.70.120">
    <property type="match status" value="1"/>
</dbReference>
<evidence type="ECO:0000313" key="8">
    <source>
        <dbReference type="EMBL" id="MBN4066457.1"/>
    </source>
</evidence>
<feature type="transmembrane region" description="Helical" evidence="6">
    <location>
        <begin position="85"/>
        <end position="106"/>
    </location>
</feature>
<dbReference type="Pfam" id="PF10035">
    <property type="entry name" value="DUF2179"/>
    <property type="match status" value="1"/>
</dbReference>
<keyword evidence="5 6" id="KW-0472">Membrane</keyword>
<feature type="transmembrane region" description="Helical" evidence="6">
    <location>
        <begin position="186"/>
        <end position="207"/>
    </location>
</feature>
<keyword evidence="3 6" id="KW-0812">Transmembrane</keyword>
<sequence>MVKRSKRDASFTTRLIAIVWIVLGAFFAAFSIKVFFIPNNLIDGGVVGLAMIGSHLFNKSLLPYLLILFNLPFVFLAYKHIGKTLVVRMIIAIFLFCIFLVTSEYLPMDWAYWADNEPLEFIFTGGVVLGLGLGLIIKNGGCSDGTEIFAIILNKRMGFTVGQVILTINILIFALAGIAYQDWHTAIQSMLTYIVATKIMDIVIVGFDETKSVKVISAHSKKIADVLIHEYGIGLTVMYGRGGFSKENSEILYIIAERLQLNEIKNAVHREDPYAFIAVENIHEVINGRVSNMKR</sequence>
<evidence type="ECO:0000256" key="2">
    <source>
        <dbReference type="ARBA" id="ARBA00022475"/>
    </source>
</evidence>
<reference evidence="8 9" key="1">
    <citation type="submission" date="2021-02" db="EMBL/GenBank/DDBJ databases">
        <title>Activity-based single-cell genomes from oceanic crustal fluid captures similar information to metagenomic and metatranscriptomic surveys with orders of magnitude less sampling.</title>
        <authorList>
            <person name="D'Angelo T.S."/>
            <person name="Orcutt B.N."/>
        </authorList>
    </citation>
    <scope>NUCLEOTIDE SEQUENCE [LARGE SCALE GENOMIC DNA]</scope>
    <source>
        <strain evidence="8">AH-315-G07</strain>
    </source>
</reference>
<dbReference type="InterPro" id="IPR003740">
    <property type="entry name" value="YitT"/>
</dbReference>
<feature type="domain" description="DUF2179" evidence="7">
    <location>
        <begin position="234"/>
        <end position="286"/>
    </location>
</feature>
<dbReference type="Pfam" id="PF02588">
    <property type="entry name" value="YitT_membrane"/>
    <property type="match status" value="1"/>
</dbReference>